<sequence length="505" mass="54374">MLGSGCLAGLVVEAFVAAEVRQFEQRHCTPFRTLAHRQVESVSAASRWPDDNAAPPRRGRQETPLEVLMIDSPGSGSVDSHEAREGPEREVVTGGLGVHIGLCSPHWPPSRGANGIVSYVAAVRDHFIARGHEVSVISQERLYLSDGSAVSLSPRGTAKVMALAGDRLARLRGDASGGLPEVGRNVARQIAAAHRIRAFDLVEMEESFGWSELAASAIPAPVVTRLHGPQVLKPARHLTDAELCRERERCQAEARAIRSAAMVTAPTQAIMTAACQSYGRDPARASAVIANPIPRGHDGACWSVDAAEPGHILMVGRFDFWKGGDTMLLAFERLLDLRPDVQLTMVGPDEGLETAPGERQGFEAFAASRLSPRTRARISFRGLLKPAEILPLRMKAMATVVSSRWENFPYILLEAMACGCPLVSTDWPGADEIVIDGHSGLLTPVAEPERLALALDRLLEHPQQAAAMGAAASQRCAAEFSLDIVGDKLLACYETVIRDKQRIAA</sequence>
<dbReference type="Pfam" id="PF00534">
    <property type="entry name" value="Glycos_transf_1"/>
    <property type="match status" value="1"/>
</dbReference>
<feature type="region of interest" description="Disordered" evidence="3">
    <location>
        <begin position="42"/>
        <end position="64"/>
    </location>
</feature>
<keyword evidence="2" id="KW-0808">Transferase</keyword>
<name>A0A2W5P491_9SPHN</name>
<keyword evidence="1" id="KW-0328">Glycosyltransferase</keyword>
<dbReference type="AlphaFoldDB" id="A0A2W5P491"/>
<dbReference type="CDD" id="cd03801">
    <property type="entry name" value="GT4_PimA-like"/>
    <property type="match status" value="1"/>
</dbReference>
<feature type="domain" description="Glycosyl transferase family 1" evidence="4">
    <location>
        <begin position="311"/>
        <end position="474"/>
    </location>
</feature>
<evidence type="ECO:0008006" key="8">
    <source>
        <dbReference type="Google" id="ProtNLM"/>
    </source>
</evidence>
<dbReference type="PANTHER" id="PTHR12526">
    <property type="entry name" value="GLYCOSYLTRANSFERASE"/>
    <property type="match status" value="1"/>
</dbReference>
<dbReference type="Gene3D" id="3.40.50.2000">
    <property type="entry name" value="Glycogen Phosphorylase B"/>
    <property type="match status" value="2"/>
</dbReference>
<dbReference type="EMBL" id="QFPX01000001">
    <property type="protein sequence ID" value="PZQ57665.1"/>
    <property type="molecule type" value="Genomic_DNA"/>
</dbReference>
<organism evidence="6 7">
    <name type="scientific">Novosphingobium pentaromativorans</name>
    <dbReference type="NCBI Taxonomy" id="205844"/>
    <lineage>
        <taxon>Bacteria</taxon>
        <taxon>Pseudomonadati</taxon>
        <taxon>Pseudomonadota</taxon>
        <taxon>Alphaproteobacteria</taxon>
        <taxon>Sphingomonadales</taxon>
        <taxon>Sphingomonadaceae</taxon>
        <taxon>Novosphingobium</taxon>
    </lineage>
</organism>
<feature type="domain" description="Glycosyltransferase subfamily 4-like N-terminal" evidence="5">
    <location>
        <begin position="114"/>
        <end position="293"/>
    </location>
</feature>
<dbReference type="GO" id="GO:0016757">
    <property type="term" value="F:glycosyltransferase activity"/>
    <property type="evidence" value="ECO:0007669"/>
    <property type="project" value="UniProtKB-KW"/>
</dbReference>
<dbReference type="InterPro" id="IPR001296">
    <property type="entry name" value="Glyco_trans_1"/>
</dbReference>
<evidence type="ECO:0000313" key="6">
    <source>
        <dbReference type="EMBL" id="PZQ57665.1"/>
    </source>
</evidence>
<protein>
    <recommendedName>
        <fullName evidence="8">Glycosyl transferase family 1</fullName>
    </recommendedName>
</protein>
<proteinExistence type="predicted"/>
<reference evidence="6 7" key="1">
    <citation type="submission" date="2017-08" db="EMBL/GenBank/DDBJ databases">
        <title>Infants hospitalized years apart are colonized by the same room-sourced microbial strains.</title>
        <authorList>
            <person name="Brooks B."/>
            <person name="Olm M.R."/>
            <person name="Firek B.A."/>
            <person name="Baker R."/>
            <person name="Thomas B.C."/>
            <person name="Morowitz M.J."/>
            <person name="Banfield J.F."/>
        </authorList>
    </citation>
    <scope>NUCLEOTIDE SEQUENCE [LARGE SCALE GENOMIC DNA]</scope>
    <source>
        <strain evidence="6">S2_005_002_R2_33</strain>
    </source>
</reference>
<evidence type="ECO:0000313" key="7">
    <source>
        <dbReference type="Proteomes" id="UP000249082"/>
    </source>
</evidence>
<comment type="caution">
    <text evidence="6">The sequence shown here is derived from an EMBL/GenBank/DDBJ whole genome shotgun (WGS) entry which is preliminary data.</text>
</comment>
<dbReference type="SUPFAM" id="SSF53756">
    <property type="entry name" value="UDP-Glycosyltransferase/glycogen phosphorylase"/>
    <property type="match status" value="1"/>
</dbReference>
<accession>A0A2W5P491</accession>
<evidence type="ECO:0000259" key="5">
    <source>
        <dbReference type="Pfam" id="PF13439"/>
    </source>
</evidence>
<evidence type="ECO:0000256" key="1">
    <source>
        <dbReference type="ARBA" id="ARBA00022676"/>
    </source>
</evidence>
<evidence type="ECO:0000256" key="3">
    <source>
        <dbReference type="SAM" id="MobiDB-lite"/>
    </source>
</evidence>
<evidence type="ECO:0000256" key="2">
    <source>
        <dbReference type="ARBA" id="ARBA00022679"/>
    </source>
</evidence>
<dbReference type="Proteomes" id="UP000249082">
    <property type="component" value="Unassembled WGS sequence"/>
</dbReference>
<dbReference type="InterPro" id="IPR028098">
    <property type="entry name" value="Glyco_trans_4-like_N"/>
</dbReference>
<dbReference type="Pfam" id="PF13439">
    <property type="entry name" value="Glyco_transf_4"/>
    <property type="match status" value="1"/>
</dbReference>
<evidence type="ECO:0000259" key="4">
    <source>
        <dbReference type="Pfam" id="PF00534"/>
    </source>
</evidence>
<gene>
    <name evidence="6" type="ORF">DI555_01755</name>
</gene>
<dbReference type="PANTHER" id="PTHR12526:SF510">
    <property type="entry name" value="D-INOSITOL 3-PHOSPHATE GLYCOSYLTRANSFERASE"/>
    <property type="match status" value="1"/>
</dbReference>